<gene>
    <name evidence="1" type="ORF">B0H17DRAFT_1144961</name>
</gene>
<proteinExistence type="predicted"/>
<name>A0AAD7CRZ6_MYCRO</name>
<dbReference type="Proteomes" id="UP001221757">
    <property type="component" value="Unassembled WGS sequence"/>
</dbReference>
<protein>
    <submittedName>
        <fullName evidence="1">Uncharacterized protein</fullName>
    </submittedName>
</protein>
<comment type="caution">
    <text evidence="1">The sequence shown here is derived from an EMBL/GenBank/DDBJ whole genome shotgun (WGS) entry which is preliminary data.</text>
</comment>
<dbReference type="EMBL" id="JARKIE010000259">
    <property type="protein sequence ID" value="KAJ7660527.1"/>
    <property type="molecule type" value="Genomic_DNA"/>
</dbReference>
<keyword evidence="2" id="KW-1185">Reference proteome</keyword>
<dbReference type="AlphaFoldDB" id="A0AAD7CRZ6"/>
<evidence type="ECO:0000313" key="1">
    <source>
        <dbReference type="EMBL" id="KAJ7660527.1"/>
    </source>
</evidence>
<accession>A0AAD7CRZ6</accession>
<evidence type="ECO:0000313" key="2">
    <source>
        <dbReference type="Proteomes" id="UP001221757"/>
    </source>
</evidence>
<sequence>MSRGPKGYTMEKISASGRFGSCSKQVVTKRSAPYDKEDNVIRLIQTTLAVVGGTVDEVQGHQSRPGDPWDQPESGLLEELLWLEGSSMLAASVKTLKSRKLEGCVITRLKLESQFRDTTGRESTAVKSCGNSKKKVAGTQMEKKTAGTQLEEKKLRELKLKKKLWELNKKKKVVGMPSSRKFSWPTQNEAKTCGNCKKELKKLRE</sequence>
<organism evidence="1 2">
    <name type="scientific">Mycena rosella</name>
    <name type="common">Pink bonnet</name>
    <name type="synonym">Agaricus rosellus</name>
    <dbReference type="NCBI Taxonomy" id="1033263"/>
    <lineage>
        <taxon>Eukaryota</taxon>
        <taxon>Fungi</taxon>
        <taxon>Dikarya</taxon>
        <taxon>Basidiomycota</taxon>
        <taxon>Agaricomycotina</taxon>
        <taxon>Agaricomycetes</taxon>
        <taxon>Agaricomycetidae</taxon>
        <taxon>Agaricales</taxon>
        <taxon>Marasmiineae</taxon>
        <taxon>Mycenaceae</taxon>
        <taxon>Mycena</taxon>
    </lineage>
</organism>
<reference evidence="1" key="1">
    <citation type="submission" date="2023-03" db="EMBL/GenBank/DDBJ databases">
        <title>Massive genome expansion in bonnet fungi (Mycena s.s.) driven by repeated elements and novel gene families across ecological guilds.</title>
        <authorList>
            <consortium name="Lawrence Berkeley National Laboratory"/>
            <person name="Harder C.B."/>
            <person name="Miyauchi S."/>
            <person name="Viragh M."/>
            <person name="Kuo A."/>
            <person name="Thoen E."/>
            <person name="Andreopoulos B."/>
            <person name="Lu D."/>
            <person name="Skrede I."/>
            <person name="Drula E."/>
            <person name="Henrissat B."/>
            <person name="Morin E."/>
            <person name="Kohler A."/>
            <person name="Barry K."/>
            <person name="LaButti K."/>
            <person name="Morin E."/>
            <person name="Salamov A."/>
            <person name="Lipzen A."/>
            <person name="Mereny Z."/>
            <person name="Hegedus B."/>
            <person name="Baldrian P."/>
            <person name="Stursova M."/>
            <person name="Weitz H."/>
            <person name="Taylor A."/>
            <person name="Grigoriev I.V."/>
            <person name="Nagy L.G."/>
            <person name="Martin F."/>
            <person name="Kauserud H."/>
        </authorList>
    </citation>
    <scope>NUCLEOTIDE SEQUENCE</scope>
    <source>
        <strain evidence="1">CBHHK067</strain>
    </source>
</reference>